<evidence type="ECO:0000256" key="1">
    <source>
        <dbReference type="HAMAP-Rule" id="MF_00122"/>
    </source>
</evidence>
<dbReference type="GO" id="GO:0005524">
    <property type="term" value="F:ATP binding"/>
    <property type="evidence" value="ECO:0007669"/>
    <property type="project" value="UniProtKB-KW"/>
</dbReference>
<keyword evidence="1" id="KW-0648">Protein biosynthesis</keyword>
<reference evidence="2 3" key="1">
    <citation type="journal article" date="2019" name="Nat. Microbiol.">
        <title>Wide diversity of methane and short-chain alkane metabolisms in uncultured archaea.</title>
        <authorList>
            <person name="Borrel G."/>
            <person name="Adam P.S."/>
            <person name="McKay L.J."/>
            <person name="Chen L.X."/>
            <person name="Sierra-Garcia I.N."/>
            <person name="Sieber C.M."/>
            <person name="Letourneur Q."/>
            <person name="Ghozlane A."/>
            <person name="Andersen G.L."/>
            <person name="Li W.J."/>
            <person name="Hallam S.J."/>
            <person name="Muyzer G."/>
            <person name="de Oliveira V.M."/>
            <person name="Inskeep W.P."/>
            <person name="Banfield J.F."/>
            <person name="Gribaldo S."/>
        </authorList>
    </citation>
    <scope>NUCLEOTIDE SEQUENCE [LARGE SCALE GENOMIC DNA]</scope>
    <source>
        <strain evidence="2">NM1a</strain>
    </source>
</reference>
<gene>
    <name evidence="1 2" type="primary">gatC</name>
    <name evidence="2" type="ORF">EF806_06020</name>
</gene>
<dbReference type="Gene3D" id="1.10.20.60">
    <property type="entry name" value="Glu-tRNAGln amidotransferase C subunit, N-terminal domain"/>
    <property type="match status" value="1"/>
</dbReference>
<protein>
    <recommendedName>
        <fullName evidence="1">Aspartyl/glutamyl-tRNA(Asn/Gln) amidotransferase subunit C</fullName>
        <shortName evidence="1">Asp/Glu-ADT subunit C</shortName>
        <ecNumber evidence="1">6.3.5.-</ecNumber>
    </recommendedName>
</protein>
<comment type="subunit">
    <text evidence="1">Heterotrimer of A, B and C subunits.</text>
</comment>
<dbReference type="Proteomes" id="UP000317158">
    <property type="component" value="Unassembled WGS sequence"/>
</dbReference>
<dbReference type="Pfam" id="PF02686">
    <property type="entry name" value="GatC"/>
    <property type="match status" value="1"/>
</dbReference>
<dbReference type="PANTHER" id="PTHR15004">
    <property type="entry name" value="GLUTAMYL-TRNA(GLN) AMIDOTRANSFERASE SUBUNIT C, MITOCHONDRIAL"/>
    <property type="match status" value="1"/>
</dbReference>
<evidence type="ECO:0000313" key="2">
    <source>
        <dbReference type="EMBL" id="RZN63793.1"/>
    </source>
</evidence>
<sequence length="93" mass="10825">MIDKKTLEHIGKLAKIELDDKDIDEFLPQLQSILDLFDEINSVETETVEPTFHVFGLKNVFREDDVKPSLDREDVLKNVPKKEKDYVKSPKIL</sequence>
<comment type="similarity">
    <text evidence="1">Belongs to the GatC family.</text>
</comment>
<dbReference type="InterPro" id="IPR003837">
    <property type="entry name" value="GatC"/>
</dbReference>
<keyword evidence="1" id="KW-0547">Nucleotide-binding</keyword>
<dbReference type="GO" id="GO:0016740">
    <property type="term" value="F:transferase activity"/>
    <property type="evidence" value="ECO:0007669"/>
    <property type="project" value="UniProtKB-KW"/>
</dbReference>
<organism evidence="2 3">
    <name type="scientific">Methanoliparum thermophilum</name>
    <dbReference type="NCBI Taxonomy" id="2491083"/>
    <lineage>
        <taxon>Archaea</taxon>
        <taxon>Methanobacteriati</taxon>
        <taxon>Methanobacteriota</taxon>
        <taxon>Candidatus Methanoliparia</taxon>
        <taxon>Candidatus Methanoliparales</taxon>
        <taxon>Candidatus Methanoliparaceae</taxon>
        <taxon>Candidatus Methanoliparum</taxon>
    </lineage>
</organism>
<dbReference type="SUPFAM" id="SSF141000">
    <property type="entry name" value="Glu-tRNAGln amidotransferase C subunit"/>
    <property type="match status" value="1"/>
</dbReference>
<evidence type="ECO:0000313" key="3">
    <source>
        <dbReference type="Proteomes" id="UP000317158"/>
    </source>
</evidence>
<comment type="catalytic activity">
    <reaction evidence="1">
        <text>L-glutamyl-tRNA(Gln) + L-glutamine + ATP + H2O = L-glutaminyl-tRNA(Gln) + L-glutamate + ADP + phosphate + H(+)</text>
        <dbReference type="Rhea" id="RHEA:17521"/>
        <dbReference type="Rhea" id="RHEA-COMP:9681"/>
        <dbReference type="Rhea" id="RHEA-COMP:9684"/>
        <dbReference type="ChEBI" id="CHEBI:15377"/>
        <dbReference type="ChEBI" id="CHEBI:15378"/>
        <dbReference type="ChEBI" id="CHEBI:29985"/>
        <dbReference type="ChEBI" id="CHEBI:30616"/>
        <dbReference type="ChEBI" id="CHEBI:43474"/>
        <dbReference type="ChEBI" id="CHEBI:58359"/>
        <dbReference type="ChEBI" id="CHEBI:78520"/>
        <dbReference type="ChEBI" id="CHEBI:78521"/>
        <dbReference type="ChEBI" id="CHEBI:456216"/>
    </reaction>
</comment>
<dbReference type="GO" id="GO:0070681">
    <property type="term" value="P:glutaminyl-tRNAGln biosynthesis via transamidation"/>
    <property type="evidence" value="ECO:0007669"/>
    <property type="project" value="TreeGrafter"/>
</dbReference>
<dbReference type="EMBL" id="RXIF01000012">
    <property type="protein sequence ID" value="RZN63793.1"/>
    <property type="molecule type" value="Genomic_DNA"/>
</dbReference>
<comment type="caution">
    <text evidence="2">The sequence shown here is derived from an EMBL/GenBank/DDBJ whole genome shotgun (WGS) entry which is preliminary data.</text>
</comment>
<dbReference type="HAMAP" id="MF_00122">
    <property type="entry name" value="GatC"/>
    <property type="match status" value="1"/>
</dbReference>
<accession>A0A520KQG0</accession>
<dbReference type="GO" id="GO:0006412">
    <property type="term" value="P:translation"/>
    <property type="evidence" value="ECO:0007669"/>
    <property type="project" value="UniProtKB-UniRule"/>
</dbReference>
<comment type="function">
    <text evidence="1">Allows the formation of correctly charged Asn-tRNA(Asn) or Gln-tRNA(Gln) through the transamidation of misacylated Asp-tRNA(Asn) or Glu-tRNA(Gln) in organisms which lack either or both of asparaginyl-tRNA or glutaminyl-tRNA synthetases. The reaction takes place in the presence of glutamine and ATP through an activated phospho-Asp-tRNA(Asn) or phospho-Glu-tRNA(Gln).</text>
</comment>
<name>A0A520KQG0_METT2</name>
<dbReference type="GO" id="GO:0050566">
    <property type="term" value="F:asparaginyl-tRNA synthase (glutamine-hydrolyzing) activity"/>
    <property type="evidence" value="ECO:0007669"/>
    <property type="project" value="RHEA"/>
</dbReference>
<keyword evidence="2" id="KW-0808">Transferase</keyword>
<comment type="catalytic activity">
    <reaction evidence="1">
        <text>L-aspartyl-tRNA(Asn) + L-glutamine + ATP + H2O = L-asparaginyl-tRNA(Asn) + L-glutamate + ADP + phosphate + 2 H(+)</text>
        <dbReference type="Rhea" id="RHEA:14513"/>
        <dbReference type="Rhea" id="RHEA-COMP:9674"/>
        <dbReference type="Rhea" id="RHEA-COMP:9677"/>
        <dbReference type="ChEBI" id="CHEBI:15377"/>
        <dbReference type="ChEBI" id="CHEBI:15378"/>
        <dbReference type="ChEBI" id="CHEBI:29985"/>
        <dbReference type="ChEBI" id="CHEBI:30616"/>
        <dbReference type="ChEBI" id="CHEBI:43474"/>
        <dbReference type="ChEBI" id="CHEBI:58359"/>
        <dbReference type="ChEBI" id="CHEBI:78515"/>
        <dbReference type="ChEBI" id="CHEBI:78516"/>
        <dbReference type="ChEBI" id="CHEBI:456216"/>
    </reaction>
</comment>
<dbReference type="GO" id="GO:0050567">
    <property type="term" value="F:glutaminyl-tRNA synthase (glutamine-hydrolyzing) activity"/>
    <property type="evidence" value="ECO:0007669"/>
    <property type="project" value="UniProtKB-UniRule"/>
</dbReference>
<dbReference type="PANTHER" id="PTHR15004:SF0">
    <property type="entry name" value="GLUTAMYL-TRNA(GLN) AMIDOTRANSFERASE SUBUNIT C, MITOCHONDRIAL"/>
    <property type="match status" value="1"/>
</dbReference>
<dbReference type="GO" id="GO:0006450">
    <property type="term" value="P:regulation of translational fidelity"/>
    <property type="evidence" value="ECO:0007669"/>
    <property type="project" value="InterPro"/>
</dbReference>
<keyword evidence="1" id="KW-0436">Ligase</keyword>
<dbReference type="InterPro" id="IPR036113">
    <property type="entry name" value="Asp/Glu-ADT_sf_sub_c"/>
</dbReference>
<dbReference type="NCBIfam" id="TIGR00135">
    <property type="entry name" value="gatC"/>
    <property type="match status" value="1"/>
</dbReference>
<keyword evidence="1" id="KW-0067">ATP-binding</keyword>
<proteinExistence type="inferred from homology"/>
<dbReference type="AlphaFoldDB" id="A0A520KQG0"/>
<dbReference type="EC" id="6.3.5.-" evidence="1"/>